<comment type="caution">
    <text evidence="2">The sequence shown here is derived from an EMBL/GenBank/DDBJ whole genome shotgun (WGS) entry which is preliminary data.</text>
</comment>
<dbReference type="Proteomes" id="UP001631957">
    <property type="component" value="Unassembled WGS sequence"/>
</dbReference>
<evidence type="ECO:0000313" key="3">
    <source>
        <dbReference type="Proteomes" id="UP001631957"/>
    </source>
</evidence>
<dbReference type="Pfam" id="PF24693">
    <property type="entry name" value="DUF7660"/>
    <property type="match status" value="1"/>
</dbReference>
<gene>
    <name evidence="2" type="ORF">ACKI18_39690</name>
</gene>
<dbReference type="InterPro" id="IPR056077">
    <property type="entry name" value="DUF7660"/>
</dbReference>
<evidence type="ECO:0000313" key="2">
    <source>
        <dbReference type="EMBL" id="MFM9614796.1"/>
    </source>
</evidence>
<feature type="domain" description="DUF7660" evidence="1">
    <location>
        <begin position="12"/>
        <end position="84"/>
    </location>
</feature>
<sequence>MDEWPESQIFNSRQDVVDLIASARANLAEHPEHWLNRDLDSFLEAMGAFLNGITNMYINRGIEEPAQPDWQLLGTIILAGRDYE</sequence>
<name>A0ABW9I4G7_9ACTN</name>
<dbReference type="EMBL" id="JBJVNI010000029">
    <property type="protein sequence ID" value="MFM9614796.1"/>
    <property type="molecule type" value="Genomic_DNA"/>
</dbReference>
<dbReference type="RefSeq" id="WP_409124182.1">
    <property type="nucleotide sequence ID" value="NZ_JBJVNI010000029.1"/>
</dbReference>
<protein>
    <recommendedName>
        <fullName evidence="1">DUF7660 domain-containing protein</fullName>
    </recommendedName>
</protein>
<proteinExistence type="predicted"/>
<evidence type="ECO:0000259" key="1">
    <source>
        <dbReference type="Pfam" id="PF24693"/>
    </source>
</evidence>
<accession>A0ABW9I4G7</accession>
<reference evidence="2 3" key="1">
    <citation type="submission" date="2024-12" db="EMBL/GenBank/DDBJ databases">
        <title>Forecasting of Potato common scab and diversities of Pathogenic streptomyces spp. in china.</title>
        <authorList>
            <person name="Handique U."/>
            <person name="Wu J."/>
        </authorList>
    </citation>
    <scope>NUCLEOTIDE SEQUENCE [LARGE SCALE GENOMIC DNA]</scope>
    <source>
        <strain evidence="2 3">ZRIMU1530</strain>
    </source>
</reference>
<organism evidence="2 3">
    <name type="scientific">Streptomyces niveiscabiei</name>
    <dbReference type="NCBI Taxonomy" id="164115"/>
    <lineage>
        <taxon>Bacteria</taxon>
        <taxon>Bacillati</taxon>
        <taxon>Actinomycetota</taxon>
        <taxon>Actinomycetes</taxon>
        <taxon>Kitasatosporales</taxon>
        <taxon>Streptomycetaceae</taxon>
        <taxon>Streptomyces</taxon>
    </lineage>
</organism>
<keyword evidence="3" id="KW-1185">Reference proteome</keyword>